<sequence length="472" mass="54515">MQTQTSNTLHNAIMEARSKDRPPMLAPTEVHSPSIEIPVEESVLTPSNDLLPSAKKIPKLKKRVKKLEKRTKSRPEGLRRLKKGRNFEDIDRDVEITLVDKAQGRMHDAKMFGVDDLEGNEVFLDVREKTFEKQVSIANLVTTAGEVVTAASVEDSAAPTTTKTTDDKGKAKIIKLEKPLKKKDQIALDEEVARKLKAKMRAKIEEEEERIVREKDKENIVVIEEWDDVQATIDADRKLAKLKKGSRYPLKKDLSFLQSLLNQGEKNVEESLKKTKEECSSKRACQELEQESAKKQKLAKQEQAKRRLRILRSIVKERFKKTKPVDDMENLLFQTLKTMFEPHVEDIIWKYQQGAIKVNNWNLFDSCEVYCVTTKMMVYYLLVEKMYPFTNSILYQLWSAVRLQVDYEGRIVRFKGLHGVTTAQLVLLVYKVAVVFNKVNATKSRVTTAIRVSTARWIKWLEEQDMQVNEIY</sequence>
<accession>A0A6L2JMX1</accession>
<reference evidence="3" key="1">
    <citation type="journal article" date="2019" name="Sci. Rep.">
        <title>Draft genome of Tanacetum cinerariifolium, the natural source of mosquito coil.</title>
        <authorList>
            <person name="Yamashiro T."/>
            <person name="Shiraishi A."/>
            <person name="Satake H."/>
            <person name="Nakayama K."/>
        </authorList>
    </citation>
    <scope>NUCLEOTIDE SEQUENCE</scope>
</reference>
<comment type="caution">
    <text evidence="3">The sequence shown here is derived from an EMBL/GenBank/DDBJ whole genome shotgun (WGS) entry which is preliminary data.</text>
</comment>
<organism evidence="3">
    <name type="scientific">Tanacetum cinerariifolium</name>
    <name type="common">Dalmatian daisy</name>
    <name type="synonym">Chrysanthemum cinerariifolium</name>
    <dbReference type="NCBI Taxonomy" id="118510"/>
    <lineage>
        <taxon>Eukaryota</taxon>
        <taxon>Viridiplantae</taxon>
        <taxon>Streptophyta</taxon>
        <taxon>Embryophyta</taxon>
        <taxon>Tracheophyta</taxon>
        <taxon>Spermatophyta</taxon>
        <taxon>Magnoliopsida</taxon>
        <taxon>eudicotyledons</taxon>
        <taxon>Gunneridae</taxon>
        <taxon>Pentapetalae</taxon>
        <taxon>asterids</taxon>
        <taxon>campanulids</taxon>
        <taxon>Asterales</taxon>
        <taxon>Asteraceae</taxon>
        <taxon>Asteroideae</taxon>
        <taxon>Anthemideae</taxon>
        <taxon>Anthemidinae</taxon>
        <taxon>Tanacetum</taxon>
    </lineage>
</organism>
<evidence type="ECO:0000256" key="1">
    <source>
        <dbReference type="SAM" id="Coils"/>
    </source>
</evidence>
<dbReference type="EMBL" id="BKCJ010001019">
    <property type="protein sequence ID" value="GEU38160.1"/>
    <property type="molecule type" value="Genomic_DNA"/>
</dbReference>
<feature type="compositionally biased region" description="Polar residues" evidence="2">
    <location>
        <begin position="1"/>
        <end position="10"/>
    </location>
</feature>
<proteinExistence type="predicted"/>
<dbReference type="AlphaFoldDB" id="A0A6L2JMX1"/>
<gene>
    <name evidence="3" type="ORF">Tci_010138</name>
</gene>
<feature type="coiled-coil region" evidence="1">
    <location>
        <begin position="190"/>
        <end position="217"/>
    </location>
</feature>
<name>A0A6L2JMX1_TANCI</name>
<evidence type="ECO:0000256" key="2">
    <source>
        <dbReference type="SAM" id="MobiDB-lite"/>
    </source>
</evidence>
<keyword evidence="1" id="KW-0175">Coiled coil</keyword>
<evidence type="ECO:0000313" key="3">
    <source>
        <dbReference type="EMBL" id="GEU38160.1"/>
    </source>
</evidence>
<feature type="region of interest" description="Disordered" evidence="2">
    <location>
        <begin position="1"/>
        <end position="33"/>
    </location>
</feature>
<protein>
    <submittedName>
        <fullName evidence="3">Uncharacterized protein</fullName>
    </submittedName>
</protein>